<feature type="transmembrane region" description="Helical" evidence="7">
    <location>
        <begin position="137"/>
        <end position="157"/>
    </location>
</feature>
<feature type="transmembrane region" description="Helical" evidence="7">
    <location>
        <begin position="291"/>
        <end position="309"/>
    </location>
</feature>
<keyword evidence="2 8" id="KW-0808">Transferase</keyword>
<keyword evidence="4 7" id="KW-1133">Transmembrane helix</keyword>
<keyword evidence="3 7" id="KW-0812">Transmembrane</keyword>
<dbReference type="GO" id="GO:0005886">
    <property type="term" value="C:plasma membrane"/>
    <property type="evidence" value="ECO:0007669"/>
    <property type="project" value="TreeGrafter"/>
</dbReference>
<dbReference type="GO" id="GO:0071555">
    <property type="term" value="P:cell wall organization"/>
    <property type="evidence" value="ECO:0007669"/>
    <property type="project" value="TreeGrafter"/>
</dbReference>
<evidence type="ECO:0000256" key="6">
    <source>
        <dbReference type="PIRSR" id="PIRSR600715-1"/>
    </source>
</evidence>
<protein>
    <submittedName>
        <fullName evidence="8">Glycosyl transferase family 4</fullName>
    </submittedName>
</protein>
<keyword evidence="6" id="KW-0479">Metal-binding</keyword>
<dbReference type="Proteomes" id="UP000008466">
    <property type="component" value="Chromosome"/>
</dbReference>
<comment type="cofactor">
    <cofactor evidence="6">
        <name>Mg(2+)</name>
        <dbReference type="ChEBI" id="CHEBI:18420"/>
    </cofactor>
</comment>
<keyword evidence="6" id="KW-0460">Magnesium</keyword>
<feature type="binding site" evidence="6">
    <location>
        <position position="220"/>
    </location>
    <ligand>
        <name>Mg(2+)</name>
        <dbReference type="ChEBI" id="CHEBI:18420"/>
    </ligand>
</feature>
<dbReference type="Pfam" id="PF00953">
    <property type="entry name" value="Glycos_transf_4"/>
    <property type="match status" value="1"/>
</dbReference>
<dbReference type="OrthoDB" id="9805475at2"/>
<dbReference type="GO" id="GO:0046872">
    <property type="term" value="F:metal ion binding"/>
    <property type="evidence" value="ECO:0007669"/>
    <property type="project" value="UniProtKB-KW"/>
</dbReference>
<keyword evidence="9" id="KW-1185">Reference proteome</keyword>
<evidence type="ECO:0000313" key="8">
    <source>
        <dbReference type="EMBL" id="ADY13088.1"/>
    </source>
</evidence>
<dbReference type="EMBL" id="CP002541">
    <property type="protein sequence ID" value="ADY13088.1"/>
    <property type="molecule type" value="Genomic_DNA"/>
</dbReference>
<feature type="binding site" evidence="6">
    <location>
        <position position="164"/>
    </location>
    <ligand>
        <name>Mg(2+)</name>
        <dbReference type="ChEBI" id="CHEBI:18420"/>
    </ligand>
</feature>
<evidence type="ECO:0000256" key="3">
    <source>
        <dbReference type="ARBA" id="ARBA00022692"/>
    </source>
</evidence>
<keyword evidence="5 7" id="KW-0472">Membrane</keyword>
<dbReference type="PANTHER" id="PTHR22926:SF5">
    <property type="entry name" value="PHOSPHO-N-ACETYLMURAMOYL-PENTAPEPTIDE-TRANSFERASE HOMOLOG"/>
    <property type="match status" value="1"/>
</dbReference>
<feature type="transmembrane region" description="Helical" evidence="7">
    <location>
        <begin position="75"/>
        <end position="92"/>
    </location>
</feature>
<sequence length="311" mass="33557">MPDRYPILLFSSFVATFVLSKVLLSVTGKSKVAIKPELMATQAMKQGTPVLGGIAFCLGTLCISLFDPFLGEPGVAYPLIALLLFGLIGLLDDRMKLRSGNGDGLPSLFKLALQAQGALLLLILLGREALIDTRLEIGSFGIELSFAYYIFACFYILYFVNAVNITDGLDALAAGSSLPLLVLLLLLGNRSNGIASTALLGSLLAFLLFNRKPAKYFMGDCGSHALGAYIAISALLMRFEVVVFLASGLFLVELATSLIQIISIRRFGRKVFTIAPLHHAYELKGVAEGRIVTFFTLASWAFAFVSLLISR</sequence>
<feature type="transmembrane region" description="Helical" evidence="7">
    <location>
        <begin position="47"/>
        <end position="69"/>
    </location>
</feature>
<evidence type="ECO:0000256" key="7">
    <source>
        <dbReference type="SAM" id="Phobius"/>
    </source>
</evidence>
<gene>
    <name evidence="8" type="ordered locus">SpiBuddy_1263</name>
</gene>
<name>F0RYV2_SPHGB</name>
<dbReference type="KEGG" id="sbu:SpiBuddy_1263"/>
<evidence type="ECO:0000313" key="9">
    <source>
        <dbReference type="Proteomes" id="UP000008466"/>
    </source>
</evidence>
<dbReference type="GO" id="GO:0016780">
    <property type="term" value="F:phosphotransferase activity, for other substituted phosphate groups"/>
    <property type="evidence" value="ECO:0007669"/>
    <property type="project" value="InterPro"/>
</dbReference>
<feature type="transmembrane region" description="Helical" evidence="7">
    <location>
        <begin position="193"/>
        <end position="209"/>
    </location>
</feature>
<evidence type="ECO:0000256" key="4">
    <source>
        <dbReference type="ARBA" id="ARBA00022989"/>
    </source>
</evidence>
<accession>F0RYV2</accession>
<dbReference type="PANTHER" id="PTHR22926">
    <property type="entry name" value="PHOSPHO-N-ACETYLMURAMOYL-PENTAPEPTIDE-TRANSFERASE"/>
    <property type="match status" value="1"/>
</dbReference>
<organism evidence="8 9">
    <name type="scientific">Sphaerochaeta globosa (strain ATCC BAA-1886 / DSM 22777 / Buddy)</name>
    <name type="common">Spirochaeta sp. (strain Buddy)</name>
    <dbReference type="NCBI Taxonomy" id="158189"/>
    <lineage>
        <taxon>Bacteria</taxon>
        <taxon>Pseudomonadati</taxon>
        <taxon>Spirochaetota</taxon>
        <taxon>Spirochaetia</taxon>
        <taxon>Spirochaetales</taxon>
        <taxon>Sphaerochaetaceae</taxon>
        <taxon>Sphaerochaeta</taxon>
    </lineage>
</organism>
<dbReference type="STRING" id="158189.SpiBuddy_1263"/>
<feature type="transmembrane region" description="Helical" evidence="7">
    <location>
        <begin position="242"/>
        <end position="262"/>
    </location>
</feature>
<evidence type="ECO:0000256" key="1">
    <source>
        <dbReference type="ARBA" id="ARBA00004141"/>
    </source>
</evidence>
<evidence type="ECO:0000256" key="2">
    <source>
        <dbReference type="ARBA" id="ARBA00022679"/>
    </source>
</evidence>
<dbReference type="GO" id="GO:0044038">
    <property type="term" value="P:cell wall macromolecule biosynthetic process"/>
    <property type="evidence" value="ECO:0007669"/>
    <property type="project" value="TreeGrafter"/>
</dbReference>
<comment type="subcellular location">
    <subcellularLocation>
        <location evidence="1">Membrane</location>
        <topology evidence="1">Multi-pass membrane protein</topology>
    </subcellularLocation>
</comment>
<dbReference type="RefSeq" id="WP_013606939.1">
    <property type="nucleotide sequence ID" value="NC_015152.1"/>
</dbReference>
<dbReference type="HOGENOM" id="CLU_023982_0_1_12"/>
<reference evidence="9" key="1">
    <citation type="submission" date="2011-02" db="EMBL/GenBank/DDBJ databases">
        <title>Complete sequence of Spirochaeta sp. Buddy.</title>
        <authorList>
            <person name="Lucas S."/>
            <person name="Copeland A."/>
            <person name="Lapidus A."/>
            <person name="Cheng J.-F."/>
            <person name="Goodwin L."/>
            <person name="Pitluck S."/>
            <person name="Zeytun A."/>
            <person name="Detter J.C."/>
            <person name="Han C."/>
            <person name="Tapia R."/>
            <person name="Land M."/>
            <person name="Hauser L."/>
            <person name="Kyrpides N."/>
            <person name="Ivanova N."/>
            <person name="Mikhailova N."/>
            <person name="Pagani I."/>
            <person name="Ritalahti K.M."/>
            <person name="Loeffler F.E."/>
            <person name="Woyke T."/>
        </authorList>
    </citation>
    <scope>NUCLEOTIDE SEQUENCE [LARGE SCALE GENOMIC DNA]</scope>
    <source>
        <strain evidence="9">ATCC BAA-1886 / DSM 22777 / Buddy</strain>
    </source>
</reference>
<feature type="transmembrane region" description="Helical" evidence="7">
    <location>
        <begin position="6"/>
        <end position="26"/>
    </location>
</feature>
<dbReference type="InterPro" id="IPR000715">
    <property type="entry name" value="Glycosyl_transferase_4"/>
</dbReference>
<dbReference type="AlphaFoldDB" id="F0RYV2"/>
<dbReference type="eggNOG" id="COG0472">
    <property type="taxonomic scope" value="Bacteria"/>
</dbReference>
<evidence type="ECO:0000256" key="5">
    <source>
        <dbReference type="ARBA" id="ARBA00023136"/>
    </source>
</evidence>
<proteinExistence type="predicted"/>